<dbReference type="PANTHER" id="PTHR32432">
    <property type="entry name" value="CELL DIVISION PROTEIN FTSA-RELATED"/>
    <property type="match status" value="1"/>
</dbReference>
<dbReference type="Pfam" id="PF11104">
    <property type="entry name" value="PilM_2"/>
    <property type="match status" value="1"/>
</dbReference>
<dbReference type="GO" id="GO:0051301">
    <property type="term" value="P:cell division"/>
    <property type="evidence" value="ECO:0007669"/>
    <property type="project" value="InterPro"/>
</dbReference>
<dbReference type="InterPro" id="IPR043129">
    <property type="entry name" value="ATPase_NBD"/>
</dbReference>
<evidence type="ECO:0000313" key="3">
    <source>
        <dbReference type="Proteomes" id="UP000268908"/>
    </source>
</evidence>
<dbReference type="PIRSF" id="PIRSF019169">
    <property type="entry name" value="PilM"/>
    <property type="match status" value="1"/>
</dbReference>
<dbReference type="Proteomes" id="UP000268908">
    <property type="component" value="Unassembled WGS sequence"/>
</dbReference>
<proteinExistence type="predicted"/>
<dbReference type="CDD" id="cd24049">
    <property type="entry name" value="ASKHA_NBD_PilM"/>
    <property type="match status" value="1"/>
</dbReference>
<dbReference type="Gene3D" id="3.30.420.40">
    <property type="match status" value="2"/>
</dbReference>
<dbReference type="InterPro" id="IPR003494">
    <property type="entry name" value="SHS2_FtsA"/>
</dbReference>
<keyword evidence="3" id="KW-1185">Reference proteome</keyword>
<protein>
    <submittedName>
        <fullName evidence="2">Type IV pilus assembly protein PilM</fullName>
    </submittedName>
</protein>
<dbReference type="SUPFAM" id="SSF53067">
    <property type="entry name" value="Actin-like ATPase domain"/>
    <property type="match status" value="2"/>
</dbReference>
<organism evidence="2 3">
    <name type="scientific">Sulfurisoma sediminicola</name>
    <dbReference type="NCBI Taxonomy" id="1381557"/>
    <lineage>
        <taxon>Bacteria</taxon>
        <taxon>Pseudomonadati</taxon>
        <taxon>Pseudomonadota</taxon>
        <taxon>Betaproteobacteria</taxon>
        <taxon>Nitrosomonadales</taxon>
        <taxon>Sterolibacteriaceae</taxon>
        <taxon>Sulfurisoma</taxon>
    </lineage>
</organism>
<dbReference type="PANTHER" id="PTHR32432:SF3">
    <property type="entry name" value="ETHANOLAMINE UTILIZATION PROTEIN EUTJ"/>
    <property type="match status" value="1"/>
</dbReference>
<evidence type="ECO:0000313" key="2">
    <source>
        <dbReference type="EMBL" id="RLJ67936.1"/>
    </source>
</evidence>
<dbReference type="InterPro" id="IPR005883">
    <property type="entry name" value="PilM"/>
</dbReference>
<comment type="caution">
    <text evidence="2">The sequence shown here is derived from an EMBL/GenBank/DDBJ whole genome shotgun (WGS) entry which is preliminary data.</text>
</comment>
<feature type="domain" description="SHS2" evidence="1">
    <location>
        <begin position="15"/>
        <end position="183"/>
    </location>
</feature>
<dbReference type="Gene3D" id="3.30.1490.300">
    <property type="match status" value="1"/>
</dbReference>
<reference evidence="2 3" key="1">
    <citation type="submission" date="2018-10" db="EMBL/GenBank/DDBJ databases">
        <title>Genomic Encyclopedia of Type Strains, Phase IV (KMG-IV): sequencing the most valuable type-strain genomes for metagenomic binning, comparative biology and taxonomic classification.</title>
        <authorList>
            <person name="Goeker M."/>
        </authorList>
    </citation>
    <scope>NUCLEOTIDE SEQUENCE [LARGE SCALE GENOMIC DNA]</scope>
    <source>
        <strain evidence="2 3">DSM 26916</strain>
    </source>
</reference>
<dbReference type="EMBL" id="RCCI01000004">
    <property type="protein sequence ID" value="RLJ67936.1"/>
    <property type="molecule type" value="Genomic_DNA"/>
</dbReference>
<dbReference type="NCBIfam" id="TIGR01175">
    <property type="entry name" value="pilM"/>
    <property type="match status" value="1"/>
</dbReference>
<accession>A0A497XKZ4</accession>
<dbReference type="InterPro" id="IPR050696">
    <property type="entry name" value="FtsA/MreB"/>
</dbReference>
<evidence type="ECO:0000259" key="1">
    <source>
        <dbReference type="SMART" id="SM00842"/>
    </source>
</evidence>
<dbReference type="SMART" id="SM00842">
    <property type="entry name" value="FtsA"/>
    <property type="match status" value="1"/>
</dbReference>
<sequence length="359" mass="38962">MQIDLSIFNPKARPLIGLDISSSSVKMVELTDAGKGEQRVERYAIEPLPKDAVVDGNIANMDATVEAIQRCKQRLGSSTKYVAMALPTAAAITKKIILPANLRETEMEVQVESEANQYIPFALEEVNLDFQVIGPAPSSADEVEVLIAASRKEKVEDRVACAEAAELKPLVMDIEAFAAQAAYELVMKQLPAGGKDQNIALIDVGANAMKVTIMREDQPIYTREQAFGGGLLTQDIMRAYGMSAEEAENLKRSGTGPDNYHAELLQPFLENLALEVSRALQFFFTSTQHNEVQRIVLSGGCAITPGIDEIVSARTEINAMVANPFAGMSTSPRIRAKQLAADAPSLMVACGLAMRRFDQ</sequence>
<name>A0A497XKZ4_9PROT</name>
<gene>
    <name evidence="2" type="ORF">DFR35_0490</name>
</gene>
<dbReference type="AlphaFoldDB" id="A0A497XKZ4"/>